<name>A0A8H7UBR3_9FUNG</name>
<proteinExistence type="predicted"/>
<dbReference type="EMBL" id="JAEPRA010000017">
    <property type="protein sequence ID" value="KAG2174083.1"/>
    <property type="molecule type" value="Genomic_DNA"/>
</dbReference>
<accession>A0A8H7UBR3</accession>
<dbReference type="Proteomes" id="UP000612746">
    <property type="component" value="Unassembled WGS sequence"/>
</dbReference>
<sequence>MDWPRFSGLISLCCDDPGTDLQQQPPLNECTELFRQLLTLSPVLSTDETNSKLILQCLMEYTKIRQARHAPLDQQDASKRWCLTRMRRLMYGPSPADLDINGLIHKVYSQIVTSSLIVRPSQLYDISNLSIPLLRVPNSTKLFRELVSTAFDVAQRDKVFEVEEYTLSGQFIQAFLEERPDLYKTFAHMFSFQWYRCTKFVEYELVELLTAMANLPWADYTNLDIKQLLHDGKLPNPYFITTMFDRPDVYSRAFRFMASIAVCSRDWRVMQILQGFHNLLFTSRETTARNEIPILFPPQPSQIALFAPYFPSELQLLFEQPSVTFEELVQIMEQCLFARREAYSDVRNQIWLILMLSTSLLRATSAQIINGEDCQESLSAVRLLSWLCCPSDDERLDQTERSVLSWIKVVKDGKADLRQMAECFANAKDNVFNGNLNCWYHCLFWILLPHTLEDIYNCILCIVTDDLPLIQLAIWHLGSDHCPLPESIASVLIERLVQSNPPSL</sequence>
<comment type="caution">
    <text evidence="1">The sequence shown here is derived from an EMBL/GenBank/DDBJ whole genome shotgun (WGS) entry which is preliminary data.</text>
</comment>
<dbReference type="OrthoDB" id="2246451at2759"/>
<reference evidence="1" key="1">
    <citation type="submission" date="2020-12" db="EMBL/GenBank/DDBJ databases">
        <title>Metabolic potential, ecology and presence of endohyphal bacteria is reflected in genomic diversity of Mucoromycotina.</title>
        <authorList>
            <person name="Muszewska A."/>
            <person name="Okrasinska A."/>
            <person name="Steczkiewicz K."/>
            <person name="Drgas O."/>
            <person name="Orlowska M."/>
            <person name="Perlinska-Lenart U."/>
            <person name="Aleksandrzak-Piekarczyk T."/>
            <person name="Szatraj K."/>
            <person name="Zielenkiewicz U."/>
            <person name="Pilsyk S."/>
            <person name="Malc E."/>
            <person name="Mieczkowski P."/>
            <person name="Kruszewska J.S."/>
            <person name="Biernat P."/>
            <person name="Pawlowska J."/>
        </authorList>
    </citation>
    <scope>NUCLEOTIDE SEQUENCE</scope>
    <source>
        <strain evidence="1">WA0000051536</strain>
    </source>
</reference>
<gene>
    <name evidence="1" type="ORF">INT44_000197</name>
</gene>
<evidence type="ECO:0000313" key="2">
    <source>
        <dbReference type="Proteomes" id="UP000612746"/>
    </source>
</evidence>
<organism evidence="1 2">
    <name type="scientific">Umbelopsis vinacea</name>
    <dbReference type="NCBI Taxonomy" id="44442"/>
    <lineage>
        <taxon>Eukaryota</taxon>
        <taxon>Fungi</taxon>
        <taxon>Fungi incertae sedis</taxon>
        <taxon>Mucoromycota</taxon>
        <taxon>Mucoromycotina</taxon>
        <taxon>Umbelopsidomycetes</taxon>
        <taxon>Umbelopsidales</taxon>
        <taxon>Umbelopsidaceae</taxon>
        <taxon>Umbelopsis</taxon>
    </lineage>
</organism>
<protein>
    <submittedName>
        <fullName evidence="1">Uncharacterized protein</fullName>
    </submittedName>
</protein>
<dbReference type="AlphaFoldDB" id="A0A8H7UBR3"/>
<evidence type="ECO:0000313" key="1">
    <source>
        <dbReference type="EMBL" id="KAG2174083.1"/>
    </source>
</evidence>
<keyword evidence="2" id="KW-1185">Reference proteome</keyword>